<dbReference type="SUPFAM" id="SSF117839">
    <property type="entry name" value="WWE domain"/>
    <property type="match status" value="2"/>
</dbReference>
<keyword evidence="5" id="KW-0479">Metal-binding</keyword>
<protein>
    <recommendedName>
        <fullName evidence="3">RING-type E3 ubiquitin transferase</fullName>
        <ecNumber evidence="3">2.3.2.27</ecNumber>
    </recommendedName>
</protein>
<reference evidence="9" key="1">
    <citation type="submission" date="2021-01" db="EMBL/GenBank/DDBJ databases">
        <authorList>
            <person name="Corre E."/>
            <person name="Pelletier E."/>
            <person name="Niang G."/>
            <person name="Scheremetjew M."/>
            <person name="Finn R."/>
            <person name="Kale V."/>
            <person name="Holt S."/>
            <person name="Cochrane G."/>
            <person name="Meng A."/>
            <person name="Brown T."/>
            <person name="Cohen L."/>
        </authorList>
    </citation>
    <scope>NUCLEOTIDE SEQUENCE</scope>
    <source>
        <strain evidence="9">CCMP645</strain>
    </source>
</reference>
<dbReference type="PROSITE" id="PS50918">
    <property type="entry name" value="WWE"/>
    <property type="match status" value="1"/>
</dbReference>
<dbReference type="EC" id="2.3.2.27" evidence="3"/>
<dbReference type="GO" id="GO:0061630">
    <property type="term" value="F:ubiquitin protein ligase activity"/>
    <property type="evidence" value="ECO:0007669"/>
    <property type="project" value="UniProtKB-EC"/>
</dbReference>
<evidence type="ECO:0000256" key="2">
    <source>
        <dbReference type="ARBA" id="ARBA00004906"/>
    </source>
</evidence>
<evidence type="ECO:0000256" key="6">
    <source>
        <dbReference type="ARBA" id="ARBA00022737"/>
    </source>
</evidence>
<evidence type="ECO:0000259" key="8">
    <source>
        <dbReference type="PROSITE" id="PS50918"/>
    </source>
</evidence>
<dbReference type="EMBL" id="HBIZ01051879">
    <property type="protein sequence ID" value="CAE0780555.1"/>
    <property type="molecule type" value="Transcribed_RNA"/>
</dbReference>
<keyword evidence="4" id="KW-0808">Transferase</keyword>
<sequence length="488" mass="52043">MWGSDSALNCAATHVSRRGHHGGSSHVLVSASTVRWQWHCHGHEWADFAPGHAVSIEGAFNAHVATLHLNISPPGWSASNTPLTQGAAQYTIDLNQMLQMNTTSGFQRRIRRASADATEAWSWKDDRGAWQPYEVHACGQLSAALRAGWSGTVLHAGKSAYHVDFHRLEQLNTQTGKRRPVARQVGAHVSAAGLPQTHSNALHACVGHGAHSSPVLGLPVAFGAAPVGLSVGSAASLFVERFCAEEPIDLARATGWRVLLPSEWGGDERVDAISLEALGEGGQLVVRLPCSDPSGSCIFNVSTLEQSLGRSGKCPACGHAYPVRGPQPSGCMRASVHPRPCAGHEASSSIELTYAFATGVQRSQHPSEGRPYAAVERRCVYPNDAVGGAAVMLLRLAFRRGLAFRIGDSATTGKSGVVVWAIHQKSRRDGGTTRHGWPDGTYLTRLKHELVLAGIAVETVEAITERAHRAATSGNLEREIASDVEMAQ</sequence>
<gene>
    <name evidence="9" type="ORF">PCAR00345_LOCUS33194</name>
    <name evidence="10" type="ORF">PCAR00345_LOCUS33195</name>
</gene>
<dbReference type="AlphaFoldDB" id="A0A6T0BYF9"/>
<keyword evidence="6" id="KW-0677">Repeat</keyword>
<dbReference type="PANTHER" id="PTHR12622">
    <property type="entry name" value="DELTEX-RELATED"/>
    <property type="match status" value="1"/>
</dbReference>
<dbReference type="InterPro" id="IPR004170">
    <property type="entry name" value="WWE_dom"/>
</dbReference>
<dbReference type="Gene3D" id="3.30.390.130">
    <property type="match status" value="1"/>
</dbReference>
<evidence type="ECO:0000256" key="4">
    <source>
        <dbReference type="ARBA" id="ARBA00022679"/>
    </source>
</evidence>
<dbReference type="Gene3D" id="3.30.720.50">
    <property type="match status" value="2"/>
</dbReference>
<dbReference type="UniPathway" id="UPA00143"/>
<dbReference type="InterPro" id="IPR039399">
    <property type="entry name" value="Deltex_C_sf"/>
</dbReference>
<name>A0A6T0BYF9_CHRCT</name>
<accession>A0A6T0BYF9</accession>
<comment type="pathway">
    <text evidence="2">Protein modification; protein ubiquitination.</text>
</comment>
<dbReference type="InterPro" id="IPR018123">
    <property type="entry name" value="WWE-dom_subgr"/>
</dbReference>
<comment type="catalytic activity">
    <reaction evidence="1">
        <text>S-ubiquitinyl-[E2 ubiquitin-conjugating enzyme]-L-cysteine + [acceptor protein]-L-lysine = [E2 ubiquitin-conjugating enzyme]-L-cysteine + N(6)-ubiquitinyl-[acceptor protein]-L-lysine.</text>
        <dbReference type="EC" id="2.3.2.27"/>
    </reaction>
</comment>
<evidence type="ECO:0000256" key="5">
    <source>
        <dbReference type="ARBA" id="ARBA00022723"/>
    </source>
</evidence>
<dbReference type="GO" id="GO:0007219">
    <property type="term" value="P:Notch signaling pathway"/>
    <property type="evidence" value="ECO:0007669"/>
    <property type="project" value="UniProtKB-KW"/>
</dbReference>
<dbReference type="Pfam" id="PF02825">
    <property type="entry name" value="WWE"/>
    <property type="match status" value="2"/>
</dbReference>
<dbReference type="SMART" id="SM00678">
    <property type="entry name" value="WWE"/>
    <property type="match status" value="2"/>
</dbReference>
<keyword evidence="7" id="KW-0914">Notch signaling pathway</keyword>
<evidence type="ECO:0000256" key="3">
    <source>
        <dbReference type="ARBA" id="ARBA00012483"/>
    </source>
</evidence>
<proteinExistence type="predicted"/>
<organism evidence="9">
    <name type="scientific">Chrysotila carterae</name>
    <name type="common">Marine alga</name>
    <name type="synonym">Syracosphaera carterae</name>
    <dbReference type="NCBI Taxonomy" id="13221"/>
    <lineage>
        <taxon>Eukaryota</taxon>
        <taxon>Haptista</taxon>
        <taxon>Haptophyta</taxon>
        <taxon>Prymnesiophyceae</taxon>
        <taxon>Isochrysidales</taxon>
        <taxon>Isochrysidaceae</taxon>
        <taxon>Chrysotila</taxon>
    </lineage>
</organism>
<evidence type="ECO:0000256" key="7">
    <source>
        <dbReference type="ARBA" id="ARBA00022976"/>
    </source>
</evidence>
<dbReference type="InterPro" id="IPR037197">
    <property type="entry name" value="WWE_dom_sf"/>
</dbReference>
<dbReference type="Pfam" id="PF18102">
    <property type="entry name" value="DTC"/>
    <property type="match status" value="1"/>
</dbReference>
<feature type="domain" description="WWE" evidence="8">
    <location>
        <begin position="105"/>
        <end position="183"/>
    </location>
</feature>
<dbReference type="InterPro" id="IPR039396">
    <property type="entry name" value="Deltex_C"/>
</dbReference>
<dbReference type="InterPro" id="IPR039398">
    <property type="entry name" value="Deltex_fam"/>
</dbReference>
<dbReference type="GO" id="GO:0016567">
    <property type="term" value="P:protein ubiquitination"/>
    <property type="evidence" value="ECO:0007669"/>
    <property type="project" value="UniProtKB-UniPathway"/>
</dbReference>
<dbReference type="GO" id="GO:0008270">
    <property type="term" value="F:zinc ion binding"/>
    <property type="evidence" value="ECO:0007669"/>
    <property type="project" value="InterPro"/>
</dbReference>
<dbReference type="EMBL" id="HBIZ01051880">
    <property type="protein sequence ID" value="CAE0780556.1"/>
    <property type="molecule type" value="Transcribed_RNA"/>
</dbReference>
<evidence type="ECO:0000256" key="1">
    <source>
        <dbReference type="ARBA" id="ARBA00000900"/>
    </source>
</evidence>
<evidence type="ECO:0000313" key="9">
    <source>
        <dbReference type="EMBL" id="CAE0780555.1"/>
    </source>
</evidence>
<evidence type="ECO:0000313" key="10">
    <source>
        <dbReference type="EMBL" id="CAE0780556.1"/>
    </source>
</evidence>